<reference evidence="3" key="1">
    <citation type="submission" date="2017-09" db="EMBL/GenBank/DDBJ databases">
        <title>Brachybacterium sp. VM2412.</title>
        <authorList>
            <person name="Tak E.J."/>
            <person name="Bae J.-W."/>
        </authorList>
    </citation>
    <scope>NUCLEOTIDE SEQUENCE [LARGE SCALE GENOMIC DNA]</scope>
    <source>
        <strain evidence="3">VM2412</strain>
    </source>
</reference>
<accession>A0A291GSK1</accession>
<dbReference type="GO" id="GO:0008168">
    <property type="term" value="F:methyltransferase activity"/>
    <property type="evidence" value="ECO:0007669"/>
    <property type="project" value="UniProtKB-KW"/>
</dbReference>
<protein>
    <submittedName>
        <fullName evidence="2">Methyltransferase</fullName>
    </submittedName>
</protein>
<dbReference type="CDD" id="cd02440">
    <property type="entry name" value="AdoMet_MTases"/>
    <property type="match status" value="1"/>
</dbReference>
<dbReference type="Gene3D" id="3.40.50.150">
    <property type="entry name" value="Vaccinia Virus protein VP39"/>
    <property type="match status" value="1"/>
</dbReference>
<name>A0A291GSK1_9MICO</name>
<dbReference type="Proteomes" id="UP000218165">
    <property type="component" value="Chromosome"/>
</dbReference>
<organism evidence="2 3">
    <name type="scientific">Brachybacterium vulturis</name>
    <dbReference type="NCBI Taxonomy" id="2017484"/>
    <lineage>
        <taxon>Bacteria</taxon>
        <taxon>Bacillati</taxon>
        <taxon>Actinomycetota</taxon>
        <taxon>Actinomycetes</taxon>
        <taxon>Micrococcales</taxon>
        <taxon>Dermabacteraceae</taxon>
        <taxon>Brachybacterium</taxon>
    </lineage>
</organism>
<dbReference type="InterPro" id="IPR041698">
    <property type="entry name" value="Methyltransf_25"/>
</dbReference>
<keyword evidence="2" id="KW-0489">Methyltransferase</keyword>
<evidence type="ECO:0000313" key="2">
    <source>
        <dbReference type="EMBL" id="ATG53177.1"/>
    </source>
</evidence>
<dbReference type="OrthoDB" id="9804312at2"/>
<dbReference type="GO" id="GO:0032259">
    <property type="term" value="P:methylation"/>
    <property type="evidence" value="ECO:0007669"/>
    <property type="project" value="UniProtKB-KW"/>
</dbReference>
<dbReference type="KEGG" id="brz:CFK38_08585"/>
<keyword evidence="3" id="KW-1185">Reference proteome</keyword>
<proteinExistence type="predicted"/>
<gene>
    <name evidence="2" type="ORF">CFK38_08585</name>
</gene>
<dbReference type="Pfam" id="PF13649">
    <property type="entry name" value="Methyltransf_25"/>
    <property type="match status" value="1"/>
</dbReference>
<dbReference type="InterPro" id="IPR029063">
    <property type="entry name" value="SAM-dependent_MTases_sf"/>
</dbReference>
<dbReference type="SUPFAM" id="SSF53335">
    <property type="entry name" value="S-adenosyl-L-methionine-dependent methyltransferases"/>
    <property type="match status" value="1"/>
</dbReference>
<evidence type="ECO:0000313" key="3">
    <source>
        <dbReference type="Proteomes" id="UP000218165"/>
    </source>
</evidence>
<sequence length="194" mass="21057">MRPRSADRDFAGYNAAQSAREVRPLARRALALVREGSGGAVELGSGAGIEARFLAENGVSVHTYDGDRSVAPAMADLARTLPITHTTADLSTLRSLPAADLVLSCATLSFVPRTAFRALWGVVRSALRPGGVLAVDLFGDRDDWAGTEGTFLRRDEVEDLLDGLEVLELVEEERDGRSFSGPKHWHTFRVLARR</sequence>
<dbReference type="AlphaFoldDB" id="A0A291GSK1"/>
<keyword evidence="2" id="KW-0808">Transferase</keyword>
<dbReference type="EMBL" id="CP023563">
    <property type="protein sequence ID" value="ATG53177.1"/>
    <property type="molecule type" value="Genomic_DNA"/>
</dbReference>
<evidence type="ECO:0000259" key="1">
    <source>
        <dbReference type="Pfam" id="PF13649"/>
    </source>
</evidence>
<feature type="domain" description="Methyltransferase" evidence="1">
    <location>
        <begin position="41"/>
        <end position="131"/>
    </location>
</feature>